<dbReference type="InterPro" id="IPR038718">
    <property type="entry name" value="SNF2-like_sf"/>
</dbReference>
<evidence type="ECO:0000259" key="5">
    <source>
        <dbReference type="PROSITE" id="PS51192"/>
    </source>
</evidence>
<evidence type="ECO:0000256" key="1">
    <source>
        <dbReference type="ARBA" id="ARBA00022741"/>
    </source>
</evidence>
<dbReference type="SMART" id="SM00487">
    <property type="entry name" value="DEXDc"/>
    <property type="match status" value="1"/>
</dbReference>
<dbReference type="Proteomes" id="UP001212997">
    <property type="component" value="Unassembled WGS sequence"/>
</dbReference>
<dbReference type="PROSITE" id="PS51192">
    <property type="entry name" value="HELICASE_ATP_BIND_1"/>
    <property type="match status" value="1"/>
</dbReference>
<dbReference type="InterPro" id="IPR049730">
    <property type="entry name" value="SNF2/RAD54-like_C"/>
</dbReference>
<gene>
    <name evidence="7" type="ORF">NLI96_g6522</name>
</gene>
<accession>A0AAD5V5M4</accession>
<evidence type="ECO:0000313" key="8">
    <source>
        <dbReference type="Proteomes" id="UP001212997"/>
    </source>
</evidence>
<feature type="region of interest" description="Disordered" evidence="4">
    <location>
        <begin position="405"/>
        <end position="429"/>
    </location>
</feature>
<dbReference type="SMART" id="SM00490">
    <property type="entry name" value="HELICc"/>
    <property type="match status" value="1"/>
</dbReference>
<evidence type="ECO:0000256" key="4">
    <source>
        <dbReference type="SAM" id="MobiDB-lite"/>
    </source>
</evidence>
<dbReference type="GO" id="GO:0005634">
    <property type="term" value="C:nucleus"/>
    <property type="evidence" value="ECO:0007669"/>
    <property type="project" value="TreeGrafter"/>
</dbReference>
<feature type="compositionally biased region" description="Polar residues" evidence="4">
    <location>
        <begin position="117"/>
        <end position="130"/>
    </location>
</feature>
<evidence type="ECO:0000256" key="2">
    <source>
        <dbReference type="ARBA" id="ARBA00022801"/>
    </source>
</evidence>
<dbReference type="SUPFAM" id="SSF52540">
    <property type="entry name" value="P-loop containing nucleoside triphosphate hydrolases"/>
    <property type="match status" value="2"/>
</dbReference>
<name>A0AAD5V5M4_9APHY</name>
<feature type="region of interest" description="Disordered" evidence="4">
    <location>
        <begin position="65"/>
        <end position="160"/>
    </location>
</feature>
<feature type="region of interest" description="Disordered" evidence="4">
    <location>
        <begin position="801"/>
        <end position="820"/>
    </location>
</feature>
<dbReference type="Pfam" id="PF00176">
    <property type="entry name" value="SNF2-rel_dom"/>
    <property type="match status" value="2"/>
</dbReference>
<sequence length="1424" mass="156939">MYPSSSTTSVYSSLPHSQANPIDLTLDDDDDDPYLTERMCKRTCPSSRSFNANCPSPTYLPMSRPPYHSGLSPAMSSSSLQTEQLPPYPPQHPQQFYGQIPQPQYPNNIPPPFLGPSSPSAFNLTHSNHSPPRHTPVPQPHTPTYAPQPQHWAAQSHQQNPNLQARQVIDLTNSPSPPPPIYYGLPTSLPPDLPPRAPVCIGQLMVTALVLYPVEYIKYRPPPPKQGDLSFAASGYYDTQMSVDTQFPSQANPHYLENDGNNFNTPVDKERLSSSDDPEWDWVPVKFLFDPSPPKPGTQQTINLKSLPCLGPDGSTCPPENFAVVESKAAMHLCPLLAKGLIRFDGKVRRMPPSNQAVPILPLQLLVYTPKGNIPAVGSYLEAHSLLLDHPHFCSDIKRLSTQYYHNPHNPPPGGHNRNPLGPGPMCGPGMGARWGGPAGSKSIEVQRSQVDAVFKSLEEGDELPAASPPKDVVTNLYPHQLKAITFLLEREHERLSGLDNKPPSLWQDRDIDGRKSWFHVVTQREVFEQPIYPKGSILADDMGLGKTITCVALMAHTMDSALEYTARPLVALQPPPKPVTEGQFAAPGFPAVTPDDFRGAVWGVTEQQYNQQPQQAYGHYAPSMSAKAKAKATREYEKAEAEYTRNCRIKARSRGTLIICPLSTVANWEDQFREHWKGEVTVVGGASGVSCAQAAQNSSASTPNSAGQVSASGSGPGLSQTGASGTQSQAEVKSEEKETKVDVKPPTTSVRVRTGRPLRVYVYHGNARRPDPAFLADFDAVITTYSTLATEYSKQTKSIEEDVDTANGGGNGGSSDDCVETDERGVQLVMKMQKSKKSGVKKRKKTCQNVNGIIPGEATSPLQSVDWFRVVLDEAHYIKETSTVACRACCDLVADRRLCLTGTPVQNKLDDVYALLKFLRMAPFDDKATWTEFIGTPVKYGQPLGTARLKTIMGCITLRRTKNSTDESGKRILSLPKREDNVRYLKFSPQEQAMYDEYFNESKAEFSELSSKNEVMKNYVGILQKILRLRQICDHRQLVLDKGMGVIPSSYEELASAIAREGINSARANAIFSLLREAGTAQCVECSFELGVPPDAAQDGWNGETDLASGAGPKKNRKPKPSTSSRNSTRQNSPTACPIVLTKCQHLFCIQCFRGSSFPGWPSVPPDQRRACSVCQTHLSPADAVEVVPECPLAELSIGSGKKKGGKRDKKREPGSTAYFSSKINALIEDLVPLSKMNPDSENWYVKKARDEGQVISDDQIVSQPIVKSVVFSQWTSMLDKVEDALDENKIKYDRLDGTMKRDERTRAMDALKYDPKCEVLLVSLKAGGVGLNLTAAQRVYLLDPYWNPAVENQAIDRIHRLGQTRDVQTFKFIISDSIEARLLEVQRKKTELANMTIDNQHSKADSLKMRMAELNQLFAISG</sequence>
<feature type="region of interest" description="Disordered" evidence="4">
    <location>
        <begin position="696"/>
        <end position="750"/>
    </location>
</feature>
<feature type="compositionally biased region" description="Low complexity" evidence="4">
    <location>
        <begin position="69"/>
        <end position="79"/>
    </location>
</feature>
<feature type="compositionally biased region" description="Low complexity" evidence="4">
    <location>
        <begin position="696"/>
        <end position="707"/>
    </location>
</feature>
<keyword evidence="3" id="KW-0067">ATP-binding</keyword>
<reference evidence="7" key="1">
    <citation type="submission" date="2022-07" db="EMBL/GenBank/DDBJ databases">
        <title>Genome Sequence of Physisporinus lineatus.</title>
        <authorList>
            <person name="Buettner E."/>
        </authorList>
    </citation>
    <scope>NUCLEOTIDE SEQUENCE</scope>
    <source>
        <strain evidence="7">VT162</strain>
    </source>
</reference>
<evidence type="ECO:0000256" key="3">
    <source>
        <dbReference type="ARBA" id="ARBA00022840"/>
    </source>
</evidence>
<evidence type="ECO:0000313" key="7">
    <source>
        <dbReference type="EMBL" id="KAJ3483126.1"/>
    </source>
</evidence>
<evidence type="ECO:0008006" key="9">
    <source>
        <dbReference type="Google" id="ProtNLM"/>
    </source>
</evidence>
<dbReference type="Gene3D" id="3.40.50.10810">
    <property type="entry name" value="Tandem AAA-ATPase domain"/>
    <property type="match status" value="2"/>
</dbReference>
<keyword evidence="1" id="KW-0547">Nucleotide-binding</keyword>
<dbReference type="InterPro" id="IPR050628">
    <property type="entry name" value="SNF2_RAD54_helicase_TF"/>
</dbReference>
<dbReference type="GO" id="GO:0006281">
    <property type="term" value="P:DNA repair"/>
    <property type="evidence" value="ECO:0007669"/>
    <property type="project" value="TreeGrafter"/>
</dbReference>
<feature type="region of interest" description="Disordered" evidence="4">
    <location>
        <begin position="1"/>
        <end position="30"/>
    </location>
</feature>
<dbReference type="PANTHER" id="PTHR45626">
    <property type="entry name" value="TRANSCRIPTION TERMINATION FACTOR 2-RELATED"/>
    <property type="match status" value="1"/>
</dbReference>
<feature type="region of interest" description="Disordered" evidence="4">
    <location>
        <begin position="1100"/>
        <end position="1134"/>
    </location>
</feature>
<dbReference type="PROSITE" id="PS51194">
    <property type="entry name" value="HELICASE_CTER"/>
    <property type="match status" value="1"/>
</dbReference>
<protein>
    <recommendedName>
        <fullName evidence="9">SNF2 family DNA-dependent ATPase</fullName>
    </recommendedName>
</protein>
<feature type="domain" description="Helicase C-terminal" evidence="6">
    <location>
        <begin position="1262"/>
        <end position="1417"/>
    </location>
</feature>
<evidence type="ECO:0000259" key="6">
    <source>
        <dbReference type="PROSITE" id="PS51194"/>
    </source>
</evidence>
<keyword evidence="2" id="KW-0378">Hydrolase</keyword>
<dbReference type="InterPro" id="IPR001650">
    <property type="entry name" value="Helicase_C-like"/>
</dbReference>
<dbReference type="InterPro" id="IPR014001">
    <property type="entry name" value="Helicase_ATP-bd"/>
</dbReference>
<feature type="compositionally biased region" description="Low complexity" evidence="4">
    <location>
        <begin position="1122"/>
        <end position="1134"/>
    </location>
</feature>
<keyword evidence="8" id="KW-1185">Reference proteome</keyword>
<feature type="domain" description="Helicase ATP-binding" evidence="5">
    <location>
        <begin position="528"/>
        <end position="923"/>
    </location>
</feature>
<dbReference type="PANTHER" id="PTHR45626:SF52">
    <property type="entry name" value="SINGLE-STRANDED DNA-DEPENDENT ATPASE (EUROFUNG)"/>
    <property type="match status" value="1"/>
</dbReference>
<feature type="compositionally biased region" description="Basic and acidic residues" evidence="4">
    <location>
        <begin position="733"/>
        <end position="744"/>
    </location>
</feature>
<dbReference type="GO" id="GO:0016787">
    <property type="term" value="F:hydrolase activity"/>
    <property type="evidence" value="ECO:0007669"/>
    <property type="project" value="UniProtKB-KW"/>
</dbReference>
<feature type="compositionally biased region" description="Low complexity" evidence="4">
    <location>
        <begin position="1"/>
        <end position="17"/>
    </location>
</feature>
<dbReference type="InterPro" id="IPR027417">
    <property type="entry name" value="P-loop_NTPase"/>
</dbReference>
<dbReference type="GO" id="GO:0005524">
    <property type="term" value="F:ATP binding"/>
    <property type="evidence" value="ECO:0007669"/>
    <property type="project" value="UniProtKB-KW"/>
</dbReference>
<dbReference type="CDD" id="cd18008">
    <property type="entry name" value="DEXDc_SHPRH-like"/>
    <property type="match status" value="1"/>
</dbReference>
<feature type="compositionally biased region" description="Polar residues" evidence="4">
    <location>
        <begin position="708"/>
        <end position="732"/>
    </location>
</feature>
<dbReference type="GO" id="GO:0008094">
    <property type="term" value="F:ATP-dependent activity, acting on DNA"/>
    <property type="evidence" value="ECO:0007669"/>
    <property type="project" value="TreeGrafter"/>
</dbReference>
<dbReference type="Gene3D" id="3.40.50.300">
    <property type="entry name" value="P-loop containing nucleotide triphosphate hydrolases"/>
    <property type="match status" value="1"/>
</dbReference>
<comment type="caution">
    <text evidence="7">The sequence shown here is derived from an EMBL/GenBank/DDBJ whole genome shotgun (WGS) entry which is preliminary data.</text>
</comment>
<organism evidence="7 8">
    <name type="scientific">Meripilus lineatus</name>
    <dbReference type="NCBI Taxonomy" id="2056292"/>
    <lineage>
        <taxon>Eukaryota</taxon>
        <taxon>Fungi</taxon>
        <taxon>Dikarya</taxon>
        <taxon>Basidiomycota</taxon>
        <taxon>Agaricomycotina</taxon>
        <taxon>Agaricomycetes</taxon>
        <taxon>Polyporales</taxon>
        <taxon>Meripilaceae</taxon>
        <taxon>Meripilus</taxon>
    </lineage>
</organism>
<dbReference type="InterPro" id="IPR000330">
    <property type="entry name" value="SNF2_N"/>
</dbReference>
<feature type="compositionally biased region" description="Low complexity" evidence="4">
    <location>
        <begin position="93"/>
        <end position="107"/>
    </location>
</feature>
<proteinExistence type="predicted"/>
<dbReference type="EMBL" id="JANAWD010000240">
    <property type="protein sequence ID" value="KAJ3483126.1"/>
    <property type="molecule type" value="Genomic_DNA"/>
</dbReference>
<dbReference type="Pfam" id="PF00271">
    <property type="entry name" value="Helicase_C"/>
    <property type="match status" value="1"/>
</dbReference>
<dbReference type="CDD" id="cd18793">
    <property type="entry name" value="SF2_C_SNF"/>
    <property type="match status" value="1"/>
</dbReference>